<dbReference type="Pfam" id="PF00188">
    <property type="entry name" value="CAP"/>
    <property type="match status" value="1"/>
</dbReference>
<organism evidence="3 4">
    <name type="scientific">Rhizoctonia solani 123E</name>
    <dbReference type="NCBI Taxonomy" id="1423351"/>
    <lineage>
        <taxon>Eukaryota</taxon>
        <taxon>Fungi</taxon>
        <taxon>Dikarya</taxon>
        <taxon>Basidiomycota</taxon>
        <taxon>Agaricomycotina</taxon>
        <taxon>Agaricomycetes</taxon>
        <taxon>Cantharellales</taxon>
        <taxon>Ceratobasidiaceae</taxon>
        <taxon>Rhizoctonia</taxon>
    </lineage>
</organism>
<evidence type="ECO:0000256" key="1">
    <source>
        <dbReference type="SAM" id="SignalP"/>
    </source>
</evidence>
<dbReference type="Gene3D" id="3.40.33.10">
    <property type="entry name" value="CAP"/>
    <property type="match status" value="1"/>
</dbReference>
<dbReference type="InterPro" id="IPR001283">
    <property type="entry name" value="CRISP-related"/>
</dbReference>
<dbReference type="InterPro" id="IPR035940">
    <property type="entry name" value="CAP_sf"/>
</dbReference>
<dbReference type="GO" id="GO:0005576">
    <property type="term" value="C:extracellular region"/>
    <property type="evidence" value="ECO:0007669"/>
    <property type="project" value="InterPro"/>
</dbReference>
<name>A0A074SL79_9AGAM</name>
<dbReference type="Proteomes" id="UP000027456">
    <property type="component" value="Unassembled WGS sequence"/>
</dbReference>
<dbReference type="PROSITE" id="PS01010">
    <property type="entry name" value="CRISP_2"/>
    <property type="match status" value="1"/>
</dbReference>
<evidence type="ECO:0000259" key="2">
    <source>
        <dbReference type="SMART" id="SM00198"/>
    </source>
</evidence>
<dbReference type="EMBL" id="AZST01000223">
    <property type="protein sequence ID" value="KEP50767.1"/>
    <property type="molecule type" value="Genomic_DNA"/>
</dbReference>
<dbReference type="InterPro" id="IPR018244">
    <property type="entry name" value="Allrgn_V5/Tpx1_CS"/>
</dbReference>
<dbReference type="SMART" id="SM00198">
    <property type="entry name" value="SCP"/>
    <property type="match status" value="1"/>
</dbReference>
<feature type="signal peptide" evidence="1">
    <location>
        <begin position="1"/>
        <end position="20"/>
    </location>
</feature>
<protein>
    <submittedName>
        <fullName evidence="3">Fruiting body protein Sc7</fullName>
    </submittedName>
</protein>
<dbReference type="PANTHER" id="PTHR10334">
    <property type="entry name" value="CYSTEINE-RICH SECRETORY PROTEIN-RELATED"/>
    <property type="match status" value="1"/>
</dbReference>
<feature type="domain" description="SCP" evidence="2">
    <location>
        <begin position="57"/>
        <end position="184"/>
    </location>
</feature>
<proteinExistence type="predicted"/>
<evidence type="ECO:0000313" key="4">
    <source>
        <dbReference type="Proteomes" id="UP000027456"/>
    </source>
</evidence>
<sequence length="187" mass="20335">MVSFTAALFALIALASSVSAHWQGNTLNSTEIHKIGSHLSFNATQLAIRDLSARTIWPHQDYIDAHNNERAKHGAAALAWDDGLSASAQAWSNQCKFERSRAGQNLAAGTGGPTPAIAVGWWNAEAVEYDPKNPQASHWTQVVWKSSTRFGCAVTQCAAGTIFPADYIAYYFVCHYSPYGNVIGQFE</sequence>
<reference evidence="3 4" key="1">
    <citation type="submission" date="2013-12" db="EMBL/GenBank/DDBJ databases">
        <authorList>
            <person name="Cubeta M."/>
            <person name="Pakala S."/>
            <person name="Fedorova N."/>
            <person name="Thomas E."/>
            <person name="Dean R."/>
            <person name="Jabaji S."/>
            <person name="Neate S."/>
            <person name="Toda T."/>
            <person name="Tavantzis S."/>
            <person name="Vilgalys R."/>
            <person name="Bharathan N."/>
            <person name="Pakala S."/>
            <person name="Losada L.S."/>
            <person name="Zafar N."/>
            <person name="Nierman W."/>
        </authorList>
    </citation>
    <scope>NUCLEOTIDE SEQUENCE [LARGE SCALE GENOMIC DNA]</scope>
    <source>
        <strain evidence="3 4">123E</strain>
    </source>
</reference>
<gene>
    <name evidence="3" type="ORF">V565_073870</name>
</gene>
<comment type="caution">
    <text evidence="3">The sequence shown here is derived from an EMBL/GenBank/DDBJ whole genome shotgun (WGS) entry which is preliminary data.</text>
</comment>
<evidence type="ECO:0000313" key="3">
    <source>
        <dbReference type="EMBL" id="KEP50767.1"/>
    </source>
</evidence>
<feature type="chain" id="PRO_5001700197" evidence="1">
    <location>
        <begin position="21"/>
        <end position="187"/>
    </location>
</feature>
<accession>A0A074SL79</accession>
<keyword evidence="1" id="KW-0732">Signal</keyword>
<dbReference type="SUPFAM" id="SSF55797">
    <property type="entry name" value="PR-1-like"/>
    <property type="match status" value="1"/>
</dbReference>
<keyword evidence="4" id="KW-1185">Reference proteome</keyword>
<dbReference type="InterPro" id="IPR014044">
    <property type="entry name" value="CAP_dom"/>
</dbReference>
<dbReference type="AlphaFoldDB" id="A0A074SL79"/>
<dbReference type="OrthoDB" id="337038at2759"/>
<dbReference type="STRING" id="1423351.A0A074SL79"/>
<dbReference type="HOGENOM" id="CLU_035730_6_3_1"/>
<dbReference type="PRINTS" id="PR00837">
    <property type="entry name" value="V5TPXLIKE"/>
</dbReference>